<keyword evidence="4" id="KW-1185">Reference proteome</keyword>
<name>A0A2H6K7I7_9APIC</name>
<accession>A0A2H6K7I7</accession>
<reference evidence="3 4" key="1">
    <citation type="journal article" date="2017" name="BMC Genomics">
        <title>Whole-genome assembly of Babesia ovata and comparative genomics between closely related pathogens.</title>
        <authorList>
            <person name="Yamagishi J."/>
            <person name="Asada M."/>
            <person name="Hakimi H."/>
            <person name="Tanaka T.Q."/>
            <person name="Sugimoto C."/>
            <person name="Kawazu S."/>
        </authorList>
    </citation>
    <scope>NUCLEOTIDE SEQUENCE [LARGE SCALE GENOMIC DNA]</scope>
    <source>
        <strain evidence="3 4">Miyake</strain>
    </source>
</reference>
<protein>
    <submittedName>
        <fullName evidence="3">Extracellular matrix-binding ebh, putative</fullName>
    </submittedName>
</protein>
<dbReference type="Proteomes" id="UP000236319">
    <property type="component" value="Unassembled WGS sequence"/>
</dbReference>
<evidence type="ECO:0000256" key="2">
    <source>
        <dbReference type="SAM" id="MobiDB-lite"/>
    </source>
</evidence>
<evidence type="ECO:0000313" key="4">
    <source>
        <dbReference type="Proteomes" id="UP000236319"/>
    </source>
</evidence>
<feature type="region of interest" description="Disordered" evidence="2">
    <location>
        <begin position="510"/>
        <end position="591"/>
    </location>
</feature>
<dbReference type="RefSeq" id="XP_028865204.1">
    <property type="nucleotide sequence ID" value="XM_029009371.1"/>
</dbReference>
<feature type="coiled-coil region" evidence="1">
    <location>
        <begin position="34"/>
        <end position="79"/>
    </location>
</feature>
<feature type="compositionally biased region" description="Basic and acidic residues" evidence="2">
    <location>
        <begin position="546"/>
        <end position="558"/>
    </location>
</feature>
<evidence type="ECO:0000313" key="3">
    <source>
        <dbReference type="EMBL" id="GBE58961.1"/>
    </source>
</evidence>
<gene>
    <name evidence="3" type="ORF">BOVATA_004540</name>
</gene>
<dbReference type="VEuPathDB" id="PiroplasmaDB:BOVATA_004540"/>
<sequence length="591" mass="65235">MVFTDSAYQGDSECSVHDALKDNSPNVGLKLGEIDNARQKIDQANESLGNEVENLGSWNQAAKDVIDKANGKCEEILKKVGKDKPEGKIFLQAEELKKKGIELFTAAQSAKSLVEQKVTKALEAVVEMDASLKKDLKSVKEEIKRGIKEVITELEVEKLDEKVRDDLTTLKENIEKLTEDDNATKSLVNGQLEVLKREKSTLDLTTSKEHGSIQRAVNGLDSNFDNHIQTPLSQKVGEVDKAIEGLGGTFDGLSGENAKKLEKILDHIKGEVEKIKGTGGTGWDNKGGQGLEGIKSKVQDYFNAFTGSDGTQFNEIVNGWLQGILGKQRQRVVEWFSEWIKQHVNDGRTRMVLGDDITFDKIFRDEIIDQIKKQLHSEAKAAGEKVTQEKSANDITSNIEAVKKGCEDFVKGIDKRLNKNQITSLLQAVKKEVVGKIVNMKSTKNDDHFNDVLKTILIALRSTSNQVAEELNSVFLNIPDNGDPSPGSIAKILDHITPIAWSLHDQLNDATTLSQQPPPQGQTESPAQAVDSKLMAVKSKVTGLEDDSKRNVTRELRDTAGQVEGDPLHQSPQSTHPLQLQLHQAPWHPTE</sequence>
<evidence type="ECO:0000256" key="1">
    <source>
        <dbReference type="SAM" id="Coils"/>
    </source>
</evidence>
<feature type="compositionally biased region" description="Polar residues" evidence="2">
    <location>
        <begin position="510"/>
        <end position="526"/>
    </location>
</feature>
<dbReference type="AlphaFoldDB" id="A0A2H6K7I7"/>
<feature type="compositionally biased region" description="Polar residues" evidence="2">
    <location>
        <begin position="570"/>
        <end position="582"/>
    </location>
</feature>
<dbReference type="GeneID" id="39872731"/>
<comment type="caution">
    <text evidence="3">The sequence shown here is derived from an EMBL/GenBank/DDBJ whole genome shotgun (WGS) entry which is preliminary data.</text>
</comment>
<dbReference type="OrthoDB" id="367049at2759"/>
<proteinExistence type="predicted"/>
<keyword evidence="1" id="KW-0175">Coiled coil</keyword>
<dbReference type="EMBL" id="BDSA01000001">
    <property type="protein sequence ID" value="GBE58961.1"/>
    <property type="molecule type" value="Genomic_DNA"/>
</dbReference>
<organism evidence="3 4">
    <name type="scientific">Babesia ovata</name>
    <dbReference type="NCBI Taxonomy" id="189622"/>
    <lineage>
        <taxon>Eukaryota</taxon>
        <taxon>Sar</taxon>
        <taxon>Alveolata</taxon>
        <taxon>Apicomplexa</taxon>
        <taxon>Aconoidasida</taxon>
        <taxon>Piroplasmida</taxon>
        <taxon>Babesiidae</taxon>
        <taxon>Babesia</taxon>
    </lineage>
</organism>